<keyword evidence="1" id="KW-0812">Transmembrane</keyword>
<feature type="transmembrane region" description="Helical" evidence="1">
    <location>
        <begin position="93"/>
        <end position="112"/>
    </location>
</feature>
<evidence type="ECO:0000313" key="2">
    <source>
        <dbReference type="EMBL" id="CAJ2507582.1"/>
    </source>
</evidence>
<organism evidence="2 3">
    <name type="scientific">Anthostomella pinea</name>
    <dbReference type="NCBI Taxonomy" id="933095"/>
    <lineage>
        <taxon>Eukaryota</taxon>
        <taxon>Fungi</taxon>
        <taxon>Dikarya</taxon>
        <taxon>Ascomycota</taxon>
        <taxon>Pezizomycotina</taxon>
        <taxon>Sordariomycetes</taxon>
        <taxon>Xylariomycetidae</taxon>
        <taxon>Xylariales</taxon>
        <taxon>Xylariaceae</taxon>
        <taxon>Anthostomella</taxon>
    </lineage>
</organism>
<protein>
    <submittedName>
        <fullName evidence="2">Uu.00g087680.m01.CDS01</fullName>
    </submittedName>
</protein>
<comment type="caution">
    <text evidence="2">The sequence shown here is derived from an EMBL/GenBank/DDBJ whole genome shotgun (WGS) entry which is preliminary data.</text>
</comment>
<keyword evidence="3" id="KW-1185">Reference proteome</keyword>
<proteinExistence type="predicted"/>
<keyword evidence="1" id="KW-0472">Membrane</keyword>
<dbReference type="EMBL" id="CAUWAG010000010">
    <property type="protein sequence ID" value="CAJ2507582.1"/>
    <property type="molecule type" value="Genomic_DNA"/>
</dbReference>
<evidence type="ECO:0000256" key="1">
    <source>
        <dbReference type="SAM" id="Phobius"/>
    </source>
</evidence>
<name>A0AAI8VN05_9PEZI</name>
<gene>
    <name evidence="2" type="ORF">KHLLAP_LOCUS8050</name>
</gene>
<keyword evidence="1" id="KW-1133">Transmembrane helix</keyword>
<dbReference type="Proteomes" id="UP001295740">
    <property type="component" value="Unassembled WGS sequence"/>
</dbReference>
<accession>A0AAI8VN05</accession>
<dbReference type="AlphaFoldDB" id="A0AAI8VN05"/>
<evidence type="ECO:0000313" key="3">
    <source>
        <dbReference type="Proteomes" id="UP001295740"/>
    </source>
</evidence>
<sequence>MATNPLESSSWANMPPSTASFCSILIRNVIQKGPQVTGRLSQHEPNLMRPAGRDFCKLPWEFVEQFAHKCQGPPVSGTGAHHPYGDRLSTGDFEFVVVIVWILAIMVIRAVIDFVDGEHFDEEEGEEQTRPESFSLSRTREAIYWELRARIDG</sequence>
<reference evidence="2" key="1">
    <citation type="submission" date="2023-10" db="EMBL/GenBank/DDBJ databases">
        <authorList>
            <person name="Hackl T."/>
        </authorList>
    </citation>
    <scope>NUCLEOTIDE SEQUENCE</scope>
</reference>